<keyword evidence="4 10" id="KW-0479">Metal-binding</keyword>
<keyword evidence="3 9" id="KW-0349">Heme</keyword>
<dbReference type="InterPro" id="IPR036909">
    <property type="entry name" value="Cyt_c-like_dom_sf"/>
</dbReference>
<name>A0A4Y6UGD6_9PROT</name>
<dbReference type="EMBL" id="CP038141">
    <property type="protein sequence ID" value="QDH16613.1"/>
    <property type="molecule type" value="Genomic_DNA"/>
</dbReference>
<gene>
    <name evidence="13" type="ORF">E3D00_02770</name>
</gene>
<keyword evidence="11" id="KW-0812">Transmembrane</keyword>
<evidence type="ECO:0000256" key="1">
    <source>
        <dbReference type="ARBA" id="ARBA00004236"/>
    </source>
</evidence>
<keyword evidence="14" id="KW-1185">Reference proteome</keyword>
<evidence type="ECO:0000256" key="4">
    <source>
        <dbReference type="ARBA" id="ARBA00022723"/>
    </source>
</evidence>
<keyword evidence="8 11" id="KW-0472">Membrane</keyword>
<reference evidence="13 14" key="1">
    <citation type="submission" date="2019-03" db="EMBL/GenBank/DDBJ databases">
        <title>The complete genome sequence of Swingsia samuiensis NBRC107927(T).</title>
        <authorList>
            <person name="Chua K.-O."/>
            <person name="Chan K.-G."/>
            <person name="See-Too W.-S."/>
        </authorList>
    </citation>
    <scope>NUCLEOTIDE SEQUENCE [LARGE SCALE GENOMIC DNA]</scope>
    <source>
        <strain evidence="13 14">AH83</strain>
    </source>
</reference>
<dbReference type="GO" id="GO:0009055">
    <property type="term" value="F:electron transfer activity"/>
    <property type="evidence" value="ECO:0007669"/>
    <property type="project" value="InterPro"/>
</dbReference>
<comment type="cofactor">
    <cofactor evidence="9">
        <name>heme c</name>
        <dbReference type="ChEBI" id="CHEBI:61717"/>
    </cofactor>
    <text evidence="9">Binds 3 heme c groups covalently per subunit.</text>
</comment>
<accession>A0A4Y6UGD6</accession>
<dbReference type="SUPFAM" id="SSF46626">
    <property type="entry name" value="Cytochrome c"/>
    <property type="match status" value="3"/>
</dbReference>
<dbReference type="PANTHER" id="PTHR35008">
    <property type="entry name" value="BLL4482 PROTEIN-RELATED"/>
    <property type="match status" value="1"/>
</dbReference>
<evidence type="ECO:0000256" key="6">
    <source>
        <dbReference type="ARBA" id="ARBA00022737"/>
    </source>
</evidence>
<evidence type="ECO:0000256" key="5">
    <source>
        <dbReference type="ARBA" id="ARBA00022729"/>
    </source>
</evidence>
<dbReference type="GO" id="GO:0020037">
    <property type="term" value="F:heme binding"/>
    <property type="evidence" value="ECO:0007669"/>
    <property type="project" value="InterPro"/>
</dbReference>
<feature type="binding site" description="covalent" evidence="9">
    <location>
        <position position="215"/>
    </location>
    <ligand>
        <name>heme c</name>
        <dbReference type="ChEBI" id="CHEBI:61717"/>
        <label>2</label>
    </ligand>
</feature>
<evidence type="ECO:0000256" key="11">
    <source>
        <dbReference type="SAM" id="Phobius"/>
    </source>
</evidence>
<dbReference type="AlphaFoldDB" id="A0A4Y6UGD6"/>
<dbReference type="GO" id="GO:0016614">
    <property type="term" value="F:oxidoreductase activity, acting on CH-OH group of donors"/>
    <property type="evidence" value="ECO:0007669"/>
    <property type="project" value="InterPro"/>
</dbReference>
<feature type="domain" description="Cytochrome c" evidence="12">
    <location>
        <begin position="48"/>
        <end position="154"/>
    </location>
</feature>
<dbReference type="InterPro" id="IPR009056">
    <property type="entry name" value="Cyt_c-like_dom"/>
</dbReference>
<dbReference type="InterPro" id="IPR051459">
    <property type="entry name" value="Cytochrome_c-type_DH"/>
</dbReference>
<proteinExistence type="predicted"/>
<feature type="binding site" description="covalent" evidence="9">
    <location>
        <position position="62"/>
    </location>
    <ligand>
        <name>heme c</name>
        <dbReference type="ChEBI" id="CHEBI:61717"/>
        <label>1</label>
    </ligand>
</feature>
<dbReference type="PANTHER" id="PTHR35008:SF8">
    <property type="entry name" value="ALCOHOL DEHYDROGENASE CYTOCHROME C SUBUNIT"/>
    <property type="match status" value="1"/>
</dbReference>
<evidence type="ECO:0000313" key="14">
    <source>
        <dbReference type="Proteomes" id="UP000316313"/>
    </source>
</evidence>
<dbReference type="InterPro" id="IPR014353">
    <property type="entry name" value="Membr-bd_ADH_cyt_c"/>
</dbReference>
<evidence type="ECO:0000256" key="7">
    <source>
        <dbReference type="ARBA" id="ARBA00023004"/>
    </source>
</evidence>
<dbReference type="GO" id="GO:0005506">
    <property type="term" value="F:iron ion binding"/>
    <property type="evidence" value="ECO:0007669"/>
    <property type="project" value="InterPro"/>
</dbReference>
<comment type="subcellular location">
    <subcellularLocation>
        <location evidence="1">Cell membrane</location>
    </subcellularLocation>
</comment>
<feature type="domain" description="Cytochrome c" evidence="12">
    <location>
        <begin position="197"/>
        <end position="305"/>
    </location>
</feature>
<feature type="binding site" description="covalent" evidence="9">
    <location>
        <position position="65"/>
    </location>
    <ligand>
        <name>heme c</name>
        <dbReference type="ChEBI" id="CHEBI:61717"/>
        <label>1</label>
    </ligand>
</feature>
<dbReference type="KEGG" id="ssam:E3D00_02770"/>
<evidence type="ECO:0000256" key="3">
    <source>
        <dbReference type="ARBA" id="ARBA00022617"/>
    </source>
</evidence>
<evidence type="ECO:0000259" key="12">
    <source>
        <dbReference type="PROSITE" id="PS51007"/>
    </source>
</evidence>
<dbReference type="OrthoDB" id="9811281at2"/>
<feature type="binding site" description="axial binding residue" evidence="10">
    <location>
        <position position="66"/>
    </location>
    <ligand>
        <name>heme c</name>
        <dbReference type="ChEBI" id="CHEBI:61717"/>
        <label>1</label>
    </ligand>
    <ligandPart>
        <name>Fe</name>
        <dbReference type="ChEBI" id="CHEBI:18248"/>
    </ligandPart>
</feature>
<feature type="binding site" description="covalent" evidence="9">
    <location>
        <position position="349"/>
    </location>
    <ligand>
        <name>heme c</name>
        <dbReference type="ChEBI" id="CHEBI:61717"/>
        <label>3</label>
    </ligand>
</feature>
<feature type="binding site" description="covalent" evidence="9">
    <location>
        <position position="212"/>
    </location>
    <ligand>
        <name>heme c</name>
        <dbReference type="ChEBI" id="CHEBI:61717"/>
        <label>2</label>
    </ligand>
</feature>
<evidence type="ECO:0000313" key="13">
    <source>
        <dbReference type="EMBL" id="QDH16613.1"/>
    </source>
</evidence>
<dbReference type="Gene3D" id="1.10.760.10">
    <property type="entry name" value="Cytochrome c-like domain"/>
    <property type="match status" value="2"/>
</dbReference>
<dbReference type="GO" id="GO:0005886">
    <property type="term" value="C:plasma membrane"/>
    <property type="evidence" value="ECO:0007669"/>
    <property type="project" value="UniProtKB-SubCell"/>
</dbReference>
<feature type="binding site" description="axial binding residue" evidence="10">
    <location>
        <position position="350"/>
    </location>
    <ligand>
        <name>heme c</name>
        <dbReference type="ChEBI" id="CHEBI:61717"/>
        <label>3</label>
    </ligand>
    <ligandPart>
        <name>Fe</name>
        <dbReference type="ChEBI" id="CHEBI:18248"/>
    </ligandPart>
</feature>
<feature type="binding site" description="axial binding residue" evidence="10">
    <location>
        <position position="216"/>
    </location>
    <ligand>
        <name>heme c</name>
        <dbReference type="ChEBI" id="CHEBI:61717"/>
        <label>2</label>
    </ligand>
    <ligandPart>
        <name>Fe</name>
        <dbReference type="ChEBI" id="CHEBI:18248"/>
    </ligandPart>
</feature>
<dbReference type="RefSeq" id="WP_141459742.1">
    <property type="nucleotide sequence ID" value="NZ_CP038141.1"/>
</dbReference>
<feature type="domain" description="Cytochrome c" evidence="12">
    <location>
        <begin position="333"/>
        <end position="420"/>
    </location>
</feature>
<dbReference type="Proteomes" id="UP000316313">
    <property type="component" value="Chromosome"/>
</dbReference>
<keyword evidence="11" id="KW-1133">Transmembrane helix</keyword>
<keyword evidence="7 10" id="KW-0408">Iron</keyword>
<sequence length="449" mass="49588">MLKRIITFVFGISILSFGVLAGVIFLAYAWHPAIAPISRPDPHSFSEDTIKHGKIIATEGFCAECHTRKDLNGGPVFAGDYRMETPFGAIYSSNLTPDPDTGIGKWSLAAFRRAMHDGIARDGSQLYPAFPFDHFTKMSDKDVADLYAYFMSIPAVHQKPRNNTVPFPLNVRLISQAGWKLLFFTPQRYQYDPKHDKKWNRGAYLAESISHCGACHTPRNLLGAEKLNHQYAGGSVDGWDAPPLNQHNPTPTPWTEKELFAYLRTGVAPLHGSAAGPMSDIPHHYLSQAPKEDVEALAYYFASLDQSAQRDGNEDAMIKRAMNMSGQDLTGPQTHDPDARLFQSACGACHYNSGPQPVLGRPELALNSALWLDDPTNLFQVMLNGISAGEGQKDVAMPSFYAALSNHDMARIASYLRRTRTTLPPWNNLEQTAARIRASLPAPPINASH</sequence>
<keyword evidence="5" id="KW-0732">Signal</keyword>
<feature type="transmembrane region" description="Helical" evidence="11">
    <location>
        <begin position="7"/>
        <end position="30"/>
    </location>
</feature>
<organism evidence="13 14">
    <name type="scientific">Swingsia samuiensis</name>
    <dbReference type="NCBI Taxonomy" id="1293412"/>
    <lineage>
        <taxon>Bacteria</taxon>
        <taxon>Pseudomonadati</taxon>
        <taxon>Pseudomonadota</taxon>
        <taxon>Alphaproteobacteria</taxon>
        <taxon>Acetobacterales</taxon>
        <taxon>Acetobacteraceae</taxon>
        <taxon>Swingsia</taxon>
    </lineage>
</organism>
<dbReference type="Pfam" id="PF13442">
    <property type="entry name" value="Cytochrome_CBB3"/>
    <property type="match status" value="1"/>
</dbReference>
<dbReference type="Pfam" id="PF00034">
    <property type="entry name" value="Cytochrom_C"/>
    <property type="match status" value="1"/>
</dbReference>
<protein>
    <submittedName>
        <fullName evidence="13">C-type cytochrome</fullName>
    </submittedName>
</protein>
<feature type="binding site" description="covalent" evidence="9">
    <location>
        <position position="346"/>
    </location>
    <ligand>
        <name>heme c</name>
        <dbReference type="ChEBI" id="CHEBI:61717"/>
        <label>3</label>
    </ligand>
</feature>
<keyword evidence="6" id="KW-0677">Repeat</keyword>
<dbReference type="PIRSF" id="PIRSF000018">
    <property type="entry name" value="Mb_ADH_cyt_c"/>
    <property type="match status" value="1"/>
</dbReference>
<evidence type="ECO:0000256" key="9">
    <source>
        <dbReference type="PIRSR" id="PIRSR000018-50"/>
    </source>
</evidence>
<evidence type="ECO:0000256" key="2">
    <source>
        <dbReference type="ARBA" id="ARBA00022475"/>
    </source>
</evidence>
<dbReference type="PROSITE" id="PS51007">
    <property type="entry name" value="CYTC"/>
    <property type="match status" value="3"/>
</dbReference>
<evidence type="ECO:0000256" key="8">
    <source>
        <dbReference type="ARBA" id="ARBA00023136"/>
    </source>
</evidence>
<keyword evidence="2" id="KW-1003">Cell membrane</keyword>
<evidence type="ECO:0000256" key="10">
    <source>
        <dbReference type="PIRSR" id="PIRSR000018-51"/>
    </source>
</evidence>